<protein>
    <recommendedName>
        <fullName evidence="1">DNA-dependent protein kinase catalytic subunit CC1/2 domain-containing protein</fullName>
    </recommendedName>
</protein>
<dbReference type="Proteomes" id="UP000681967">
    <property type="component" value="Unassembled WGS sequence"/>
</dbReference>
<dbReference type="Pfam" id="PF20502">
    <property type="entry name" value="DNAPKcs_CC1-2"/>
    <property type="match status" value="1"/>
</dbReference>
<organism evidence="2 3">
    <name type="scientific">Rotaria magnacalcarata</name>
    <dbReference type="NCBI Taxonomy" id="392030"/>
    <lineage>
        <taxon>Eukaryota</taxon>
        <taxon>Metazoa</taxon>
        <taxon>Spiralia</taxon>
        <taxon>Gnathifera</taxon>
        <taxon>Rotifera</taxon>
        <taxon>Eurotatoria</taxon>
        <taxon>Bdelloidea</taxon>
        <taxon>Philodinida</taxon>
        <taxon>Philodinidae</taxon>
        <taxon>Rotaria</taxon>
    </lineage>
</organism>
<evidence type="ECO:0000259" key="1">
    <source>
        <dbReference type="Pfam" id="PF20502"/>
    </source>
</evidence>
<name>A0A8S3ED15_9BILA</name>
<sequence length="339" mass="39678">MNPVRWPLTFTITRGLRLLHDVRLLTKPSQPEQYAKELWTTMLAKMITHGEDFDRANIVLTIDNQRGLQALFDYIIYLGIKPNEVLPYFFRSNRIHSDSGMATVGTYLLTLFKHQITNWLGTTPHFIINNIGEIKTVDECRLIVSFLTTVLDLCSRDKDIRQQYGRQFVDGIYTCWPLFVLLYRSTNIDDKLLILTLLTKTFIIDSRLLIAHEQFDHVSQMYLSLLIDKQLNLTFKTRLLDLLPFFASLDTDEDLSEDRRKKWSDDLCRTLHTFTADCFPLKSTEFRKGTQEYHDYQGAIRKILSALELSSSFILFELLIWMLSCEQNHIFEDEILSSI</sequence>
<dbReference type="AlphaFoldDB" id="A0A8S3ED15"/>
<feature type="domain" description="DNA-dependent protein kinase catalytic subunit CC1/2" evidence="1">
    <location>
        <begin position="16"/>
        <end position="315"/>
    </location>
</feature>
<proteinExistence type="predicted"/>
<feature type="non-terminal residue" evidence="2">
    <location>
        <position position="339"/>
    </location>
</feature>
<evidence type="ECO:0000313" key="3">
    <source>
        <dbReference type="Proteomes" id="UP000681967"/>
    </source>
</evidence>
<dbReference type="InterPro" id="IPR046803">
    <property type="entry name" value="DNAPKcs_CC1-2"/>
</dbReference>
<reference evidence="2" key="1">
    <citation type="submission" date="2021-02" db="EMBL/GenBank/DDBJ databases">
        <authorList>
            <person name="Nowell W R."/>
        </authorList>
    </citation>
    <scope>NUCLEOTIDE SEQUENCE</scope>
</reference>
<evidence type="ECO:0000313" key="2">
    <source>
        <dbReference type="EMBL" id="CAF5046115.1"/>
    </source>
</evidence>
<comment type="caution">
    <text evidence="2">The sequence shown here is derived from an EMBL/GenBank/DDBJ whole genome shotgun (WGS) entry which is preliminary data.</text>
</comment>
<gene>
    <name evidence="2" type="ORF">BYL167_LOCUS57499</name>
</gene>
<dbReference type="EMBL" id="CAJOBH010225017">
    <property type="protein sequence ID" value="CAF5046115.1"/>
    <property type="molecule type" value="Genomic_DNA"/>
</dbReference>
<accession>A0A8S3ED15</accession>